<feature type="transmembrane region" description="Helical" evidence="1">
    <location>
        <begin position="98"/>
        <end position="120"/>
    </location>
</feature>
<accession>A0ABQ3D5Z3</accession>
<dbReference type="Proteomes" id="UP000653644">
    <property type="component" value="Unassembled WGS sequence"/>
</dbReference>
<comment type="caution">
    <text evidence="2">The sequence shown here is derived from an EMBL/GenBank/DDBJ whole genome shotgun (WGS) entry which is preliminary data.</text>
</comment>
<reference evidence="3" key="1">
    <citation type="journal article" date="2019" name="Int. J. Syst. Evol. Microbiol.">
        <title>The Global Catalogue of Microorganisms (GCM) 10K type strain sequencing project: providing services to taxonomists for standard genome sequencing and annotation.</title>
        <authorList>
            <consortium name="The Broad Institute Genomics Platform"/>
            <consortium name="The Broad Institute Genome Sequencing Center for Infectious Disease"/>
            <person name="Wu L."/>
            <person name="Ma J."/>
        </authorList>
    </citation>
    <scope>NUCLEOTIDE SEQUENCE [LARGE SCALE GENOMIC DNA]</scope>
    <source>
        <strain evidence="3">JCM 4733</strain>
    </source>
</reference>
<proteinExistence type="predicted"/>
<keyword evidence="1" id="KW-0472">Membrane</keyword>
<sequence>MGLNATGGRGGQVARGQVRSEAAIAGAVHRGSRRATASSWAGSGALRLEVAGANGTPTTAAVKSLVGAYAQGAGPRVGTEDVRPPAHHDARGPAGFHLAFGVTLAGFVLGSNAVALAGLLRLRHRPWPLTGACAAIGTGTAIIAGPVPGAVPAPVVPLVTTLALPAAAAASTTALLGPYLGPVGLPATPPVAPPSGRTC</sequence>
<dbReference type="RefSeq" id="WP_189893280.1">
    <property type="nucleotide sequence ID" value="NZ_BMVN01000040.1"/>
</dbReference>
<evidence type="ECO:0000313" key="2">
    <source>
        <dbReference type="EMBL" id="GHA58495.1"/>
    </source>
</evidence>
<protein>
    <submittedName>
        <fullName evidence="2">Uncharacterized protein</fullName>
    </submittedName>
</protein>
<keyword evidence="1" id="KW-0812">Transmembrane</keyword>
<keyword evidence="3" id="KW-1185">Reference proteome</keyword>
<evidence type="ECO:0000313" key="3">
    <source>
        <dbReference type="Proteomes" id="UP000653644"/>
    </source>
</evidence>
<keyword evidence="1" id="KW-1133">Transmembrane helix</keyword>
<evidence type="ECO:0000256" key="1">
    <source>
        <dbReference type="SAM" id="Phobius"/>
    </source>
</evidence>
<gene>
    <name evidence="2" type="ORF">GCM10010345_73540</name>
</gene>
<organism evidence="2 3">
    <name type="scientific">Streptomyces canarius</name>
    <dbReference type="NCBI Taxonomy" id="285453"/>
    <lineage>
        <taxon>Bacteria</taxon>
        <taxon>Bacillati</taxon>
        <taxon>Actinomycetota</taxon>
        <taxon>Actinomycetes</taxon>
        <taxon>Kitasatosporales</taxon>
        <taxon>Streptomycetaceae</taxon>
        <taxon>Streptomyces</taxon>
    </lineage>
</organism>
<name>A0ABQ3D5Z3_9ACTN</name>
<dbReference type="EMBL" id="BMVN01000040">
    <property type="protein sequence ID" value="GHA58495.1"/>
    <property type="molecule type" value="Genomic_DNA"/>
</dbReference>